<dbReference type="PANTHER" id="PTHR10357:SF209">
    <property type="entry name" value="PERIPLASMIC ALPHA-AMYLASE"/>
    <property type="match status" value="1"/>
</dbReference>
<dbReference type="STRING" id="1642818.AWE51_14630"/>
<dbReference type="InterPro" id="IPR026444">
    <property type="entry name" value="Secre_tail"/>
</dbReference>
<dbReference type="Gene3D" id="3.20.20.80">
    <property type="entry name" value="Glycosidases"/>
    <property type="match status" value="1"/>
</dbReference>
<dbReference type="InterPro" id="IPR013783">
    <property type="entry name" value="Ig-like_fold"/>
</dbReference>
<protein>
    <recommendedName>
        <fullName evidence="4">Glycosyl hydrolase family 13 catalytic domain-containing protein</fullName>
    </recommendedName>
</protein>
<evidence type="ECO:0000256" key="2">
    <source>
        <dbReference type="ARBA" id="ARBA00022729"/>
    </source>
</evidence>
<dbReference type="InterPro" id="IPR031965">
    <property type="entry name" value="CBM26"/>
</dbReference>
<evidence type="ECO:0000313" key="6">
    <source>
        <dbReference type="Proteomes" id="UP000076715"/>
    </source>
</evidence>
<dbReference type="SUPFAM" id="SSF51445">
    <property type="entry name" value="(Trans)glycosidases"/>
    <property type="match status" value="1"/>
</dbReference>
<dbReference type="PRINTS" id="PR00110">
    <property type="entry name" value="ALPHAAMYLASE"/>
</dbReference>
<dbReference type="Gene3D" id="2.60.40.10">
    <property type="entry name" value="Immunoglobulins"/>
    <property type="match status" value="3"/>
</dbReference>
<gene>
    <name evidence="5" type="ORF">AWE51_14630</name>
</gene>
<dbReference type="OrthoDB" id="1153025at2"/>
<evidence type="ECO:0000259" key="4">
    <source>
        <dbReference type="SMART" id="SM00642"/>
    </source>
</evidence>
<name>A0A162XWM6_9FLAO</name>
<keyword evidence="2" id="KW-0732">Signal</keyword>
<dbReference type="AlphaFoldDB" id="A0A162XWM6"/>
<dbReference type="InterPro" id="IPR006047">
    <property type="entry name" value="GH13_cat_dom"/>
</dbReference>
<dbReference type="Pfam" id="PF16738">
    <property type="entry name" value="CBM26"/>
    <property type="match status" value="3"/>
</dbReference>
<dbReference type="SMART" id="SM00642">
    <property type="entry name" value="Aamy"/>
    <property type="match status" value="1"/>
</dbReference>
<evidence type="ECO:0000313" key="5">
    <source>
        <dbReference type="EMBL" id="KZS38816.1"/>
    </source>
</evidence>
<reference evidence="5 6" key="1">
    <citation type="submission" date="2016-01" db="EMBL/GenBank/DDBJ databases">
        <title>The draft genome sequence of Aquimarina sp. RZW4-3-2.</title>
        <authorList>
            <person name="Wang Y."/>
        </authorList>
    </citation>
    <scope>NUCLEOTIDE SEQUENCE [LARGE SCALE GENOMIC DNA]</scope>
    <source>
        <strain evidence="5 6">RZW4-3-2</strain>
    </source>
</reference>
<dbReference type="EMBL" id="LQRT01000046">
    <property type="protein sequence ID" value="KZS38816.1"/>
    <property type="molecule type" value="Genomic_DNA"/>
</dbReference>
<dbReference type="InterPro" id="IPR006046">
    <property type="entry name" value="Alpha_amylase"/>
</dbReference>
<dbReference type="GO" id="GO:0043169">
    <property type="term" value="F:cation binding"/>
    <property type="evidence" value="ECO:0007669"/>
    <property type="project" value="InterPro"/>
</dbReference>
<dbReference type="InterPro" id="IPR059177">
    <property type="entry name" value="GH29D-like_dom"/>
</dbReference>
<sequence>MFTYLTNKLKYVMKKLFYLGLVLVLCLPKIILAQSNRDIPFVWENATVYFVLTDRFENGDTSNDFSYGRQRNGPPLRNYEGGDLQGLINKIDSGYFDDLGVNALWVTPPYENIHGSIGGAGYAFHGYWAKDWTTIDRNLGTDALFKTFVDKAHDHGIRIIMDVVLNHVGPDNSSDESWPNEWVRREPTCNFQGPGGNIPCELVDNLPDIRTESNTNVSVPSWLLNKWDQEGRRQQEEAELNDFFNSTGYPRAPRYYIIKWLTDYVEEYGVDGFRVDTVKHVEEFVWKELEQEGIKALKKWKNNNPSKKIDDLDFWMTGEIFNYMAPSMGRRFTGDGFNVDYYDNGFENLINFEFRFNANDGLESIFSKYDNLLQNQLGNGKSAMNFLANHDTNEVFDRNRTRTFEAGTKLLLTPGPAQIYYGDETARTLTPGGGAFGDATLRSNMNFNELGNPNSKAALTLKHFQKIGKFRREHVSVGAGKHTKLQDTPYTFKREYNASGITDKALVYTGLDGDFTGELNVFGLWPDGTVLQDYFSEKTATVSGGNVTFDTAFGLVLIAKPLSITESVSLSINPDSGFNTNPIDVTMTASSSVDGATMDIFYTEDGSTPSASSTLYTTPFRISETTTIRAIAIDSEGNQSQILTRDYIFGGPFDVYFKKPASWSSAFIYLFNQNTGATIPGFPDWPGIAMEEIMNTPWFTHTINQNFQVGIVFNDNGGEQTDDLTRIKEGWYDNQWTDTCSSECPIATGKPELTITPDSSTVIGSVNVFMSATNSGDIFYTLGDALPDANSTPYTGTFSINTSGVTKVNAIAINSVGSSNIITKTYTITQNTSSYTVNFKKPNAWSTAYIYLFNKNTNSALPGFPAWPGIQMTVLDSTPWYTYTIDQDVEVGIVFNDNGGSQTDDLFRTSDGWYDNQWADICSGDCPDTIDTSFKVYFKKPPTWGSTFIYIYDKNINGPITGAPAWPGTAMNPIPGTSWYSITIDQNVEVGIVFNDNGGAQTDDLCRTTTGWYDDRWFDTCPRECPDGKVAAGNDINLVKPLTNPFSDTLTLSFFGDTNKKPVSAMLYTLNGKRTTIIPNKIIRASTVTVDTSDLPKGMYILKVLSGNGTQIVKLVK</sequence>
<dbReference type="GO" id="GO:0005975">
    <property type="term" value="P:carbohydrate metabolic process"/>
    <property type="evidence" value="ECO:0007669"/>
    <property type="project" value="InterPro"/>
</dbReference>
<evidence type="ECO:0000256" key="3">
    <source>
        <dbReference type="RuleBase" id="RU003615"/>
    </source>
</evidence>
<proteinExistence type="inferred from homology"/>
<dbReference type="Pfam" id="PF13287">
    <property type="entry name" value="Fn3_assoc"/>
    <property type="match status" value="1"/>
</dbReference>
<feature type="domain" description="Glycosyl hydrolase family 13 catalytic" evidence="4">
    <location>
        <begin position="50"/>
        <end position="471"/>
    </location>
</feature>
<dbReference type="NCBIfam" id="TIGR04183">
    <property type="entry name" value="Por_Secre_tail"/>
    <property type="match status" value="1"/>
</dbReference>
<comment type="caution">
    <text evidence="5">The sequence shown here is derived from an EMBL/GenBank/DDBJ whole genome shotgun (WGS) entry which is preliminary data.</text>
</comment>
<organism evidence="5 6">
    <name type="scientific">Aquimarina aggregata</name>
    <dbReference type="NCBI Taxonomy" id="1642818"/>
    <lineage>
        <taxon>Bacteria</taxon>
        <taxon>Pseudomonadati</taxon>
        <taxon>Bacteroidota</taxon>
        <taxon>Flavobacteriia</taxon>
        <taxon>Flavobacteriales</taxon>
        <taxon>Flavobacteriaceae</taxon>
        <taxon>Aquimarina</taxon>
    </lineage>
</organism>
<keyword evidence="6" id="KW-1185">Reference proteome</keyword>
<dbReference type="InterPro" id="IPR017853">
    <property type="entry name" value="GH"/>
</dbReference>
<dbReference type="PANTHER" id="PTHR10357">
    <property type="entry name" value="ALPHA-AMYLASE FAMILY MEMBER"/>
    <property type="match status" value="1"/>
</dbReference>
<comment type="similarity">
    <text evidence="1 3">Belongs to the glycosyl hydrolase 13 family.</text>
</comment>
<accession>A0A162XWM6</accession>
<dbReference type="InterPro" id="IPR026876">
    <property type="entry name" value="Fn3_assoc_repeat"/>
</dbReference>
<dbReference type="Pfam" id="PF18962">
    <property type="entry name" value="Por_Secre_tail"/>
    <property type="match status" value="1"/>
</dbReference>
<evidence type="ECO:0000256" key="1">
    <source>
        <dbReference type="ARBA" id="ARBA00008061"/>
    </source>
</evidence>
<dbReference type="Proteomes" id="UP000076715">
    <property type="component" value="Unassembled WGS sequence"/>
</dbReference>
<dbReference type="Pfam" id="PF13290">
    <property type="entry name" value="CHB_HEX_C_1"/>
    <property type="match status" value="1"/>
</dbReference>
<dbReference type="Pfam" id="PF00128">
    <property type="entry name" value="Alpha-amylase"/>
    <property type="match status" value="1"/>
</dbReference>
<dbReference type="GO" id="GO:0004556">
    <property type="term" value="F:alpha-amylase activity"/>
    <property type="evidence" value="ECO:0007669"/>
    <property type="project" value="InterPro"/>
</dbReference>